<organism evidence="4 5">
    <name type="scientific">Mariprofundus ferrinatatus</name>
    <dbReference type="NCBI Taxonomy" id="1921087"/>
    <lineage>
        <taxon>Bacteria</taxon>
        <taxon>Pseudomonadati</taxon>
        <taxon>Pseudomonadota</taxon>
        <taxon>Candidatius Mariprofundia</taxon>
        <taxon>Mariprofundales</taxon>
        <taxon>Mariprofundaceae</taxon>
        <taxon>Mariprofundus</taxon>
    </lineage>
</organism>
<accession>A0A2K8L8Y3</accession>
<name>A0A2K8L8Y3_9PROT</name>
<dbReference type="InterPro" id="IPR029787">
    <property type="entry name" value="Nucleotide_cyclase"/>
</dbReference>
<dbReference type="AlphaFoldDB" id="A0A2K8L8Y3"/>
<protein>
    <submittedName>
        <fullName evidence="4">EAL domain, c-di-GMP-specific phosphodiesterase class I (Or its enzymatically inactive variant)</fullName>
    </submittedName>
</protein>
<dbReference type="Gene3D" id="3.30.70.270">
    <property type="match status" value="1"/>
</dbReference>
<keyword evidence="1" id="KW-0812">Transmembrane</keyword>
<dbReference type="InterPro" id="IPR052155">
    <property type="entry name" value="Biofilm_reg_signaling"/>
</dbReference>
<dbReference type="SMART" id="SM00267">
    <property type="entry name" value="GGDEF"/>
    <property type="match status" value="1"/>
</dbReference>
<feature type="transmembrane region" description="Helical" evidence="1">
    <location>
        <begin position="57"/>
        <end position="80"/>
    </location>
</feature>
<dbReference type="Pfam" id="PF00990">
    <property type="entry name" value="GGDEF"/>
    <property type="match status" value="1"/>
</dbReference>
<dbReference type="PROSITE" id="PS50887">
    <property type="entry name" value="GGDEF"/>
    <property type="match status" value="1"/>
</dbReference>
<dbReference type="Proteomes" id="UP000231637">
    <property type="component" value="Chromosome"/>
</dbReference>
<dbReference type="PANTHER" id="PTHR44757">
    <property type="entry name" value="DIGUANYLATE CYCLASE DGCP"/>
    <property type="match status" value="1"/>
</dbReference>
<dbReference type="PANTHER" id="PTHR44757:SF2">
    <property type="entry name" value="BIOFILM ARCHITECTURE MAINTENANCE PROTEIN MBAA"/>
    <property type="match status" value="1"/>
</dbReference>
<feature type="domain" description="GGDEF" evidence="3">
    <location>
        <begin position="248"/>
        <end position="378"/>
    </location>
</feature>
<sequence>MALEMKEMRKSVNMKPTGGLVHKRIKYSAWRMALILLLALSIAEFFIMLYLDAYQESLSFIEAAVLDAIVLSLLLTPVVYMSEIRPVLSMANALREDERNMLISHHVFECSSEMLIVFDDGWCSSFYNSASKNKFACDGMITFETIVSDEQQAEKIKVWLYTNDHWTGQLDLLDCTGLVLHSHSSITKIANLDSDGVKYALIAADITDAIQTQNNLDFLTKFDPVTTLQNSFSFEQRVLKQLSSVKNGRFCVAVIRIENLKSIFSMHGDPATNKLICSISHELEDLVDSDQLARLSKDEFGLIMLNYFDEDALHFTLNKVVEIVETERLVGGVRVLPRCDIGCCCATEVKDGESIISCAFVALDHGKRAGARIEFYDSQIKHAEIQKAVFRNELRDAVRQMDFDIVFQPQVDINNNTLTGVEALLRWNNNGENVSPAIFVSELEQSGAIYDVGMWVLRQCCKKGKRWFDEGTVPFSIAVNVSALQLMNENFRRDVMEVLATTHFPPSLLELEFTESSMVADPVAAEQVMSDLGSLGVKIAIDDFGTGYSSLSYLKKFKTLDKLKIDKSFVDSLNDGEGESVITDAIIGLAKSLHLKAIAEGVEGDHQVAYLKSHGCDQLQGYLISKPIKEDELLEFAKGYANKLHSVAANV</sequence>
<feature type="domain" description="EAL" evidence="2">
    <location>
        <begin position="387"/>
        <end position="641"/>
    </location>
</feature>
<gene>
    <name evidence="4" type="ORF">Ga0123462_1877</name>
</gene>
<dbReference type="InterPro" id="IPR035919">
    <property type="entry name" value="EAL_sf"/>
</dbReference>
<dbReference type="InterPro" id="IPR000160">
    <property type="entry name" value="GGDEF_dom"/>
</dbReference>
<keyword evidence="5" id="KW-1185">Reference proteome</keyword>
<dbReference type="EMBL" id="CP018800">
    <property type="protein sequence ID" value="ATX82719.1"/>
    <property type="molecule type" value="Genomic_DNA"/>
</dbReference>
<dbReference type="KEGG" id="mfn:Ga0123462_1877"/>
<reference evidence="4 5" key="1">
    <citation type="submission" date="2016-12" db="EMBL/GenBank/DDBJ databases">
        <title>Isolation and genomic insights into novel planktonic Zetaproteobacteria from stratified waters of the Chesapeake Bay.</title>
        <authorList>
            <person name="McAllister S.M."/>
            <person name="Kato S."/>
            <person name="Chan C.S."/>
            <person name="Chiu B.K."/>
            <person name="Field E.K."/>
        </authorList>
    </citation>
    <scope>NUCLEOTIDE SEQUENCE [LARGE SCALE GENOMIC DNA]</scope>
    <source>
        <strain evidence="4 5">CP-8</strain>
    </source>
</reference>
<dbReference type="PROSITE" id="PS50883">
    <property type="entry name" value="EAL"/>
    <property type="match status" value="1"/>
</dbReference>
<keyword evidence="1" id="KW-0472">Membrane</keyword>
<dbReference type="Gene3D" id="3.20.20.450">
    <property type="entry name" value="EAL domain"/>
    <property type="match status" value="1"/>
</dbReference>
<dbReference type="Pfam" id="PF00563">
    <property type="entry name" value="EAL"/>
    <property type="match status" value="1"/>
</dbReference>
<dbReference type="CDD" id="cd01948">
    <property type="entry name" value="EAL"/>
    <property type="match status" value="1"/>
</dbReference>
<evidence type="ECO:0000259" key="3">
    <source>
        <dbReference type="PROSITE" id="PS50887"/>
    </source>
</evidence>
<dbReference type="InterPro" id="IPR043128">
    <property type="entry name" value="Rev_trsase/Diguanyl_cyclase"/>
</dbReference>
<evidence type="ECO:0000256" key="1">
    <source>
        <dbReference type="SAM" id="Phobius"/>
    </source>
</evidence>
<dbReference type="InterPro" id="IPR001633">
    <property type="entry name" value="EAL_dom"/>
</dbReference>
<proteinExistence type="predicted"/>
<keyword evidence="1" id="KW-1133">Transmembrane helix</keyword>
<evidence type="ECO:0000313" key="4">
    <source>
        <dbReference type="EMBL" id="ATX82719.1"/>
    </source>
</evidence>
<dbReference type="SUPFAM" id="SSF141868">
    <property type="entry name" value="EAL domain-like"/>
    <property type="match status" value="1"/>
</dbReference>
<dbReference type="SUPFAM" id="SSF55073">
    <property type="entry name" value="Nucleotide cyclase"/>
    <property type="match status" value="1"/>
</dbReference>
<evidence type="ECO:0000259" key="2">
    <source>
        <dbReference type="PROSITE" id="PS50883"/>
    </source>
</evidence>
<evidence type="ECO:0000313" key="5">
    <source>
        <dbReference type="Proteomes" id="UP000231637"/>
    </source>
</evidence>
<feature type="transmembrane region" description="Helical" evidence="1">
    <location>
        <begin position="32"/>
        <end position="51"/>
    </location>
</feature>
<dbReference type="OrthoDB" id="9814202at2"/>
<dbReference type="SMART" id="SM00052">
    <property type="entry name" value="EAL"/>
    <property type="match status" value="1"/>
</dbReference>